<protein>
    <submittedName>
        <fullName evidence="1">Uncharacterized protein</fullName>
    </submittedName>
</protein>
<dbReference type="EMBL" id="KQ248577">
    <property type="protein sequence ID" value="KNC71542.1"/>
    <property type="molecule type" value="Genomic_DNA"/>
</dbReference>
<gene>
    <name evidence="1" type="ORF">SARC_15918</name>
</gene>
<keyword evidence="2" id="KW-1185">Reference proteome</keyword>
<dbReference type="RefSeq" id="XP_014145444.1">
    <property type="nucleotide sequence ID" value="XM_014289969.1"/>
</dbReference>
<organism evidence="1 2">
    <name type="scientific">Sphaeroforma arctica JP610</name>
    <dbReference type="NCBI Taxonomy" id="667725"/>
    <lineage>
        <taxon>Eukaryota</taxon>
        <taxon>Ichthyosporea</taxon>
        <taxon>Ichthyophonida</taxon>
        <taxon>Sphaeroforma</taxon>
    </lineage>
</organism>
<evidence type="ECO:0000313" key="1">
    <source>
        <dbReference type="EMBL" id="KNC71542.1"/>
    </source>
</evidence>
<feature type="non-terminal residue" evidence="1">
    <location>
        <position position="1"/>
    </location>
</feature>
<accession>A0A0L0F4D5</accession>
<name>A0A0L0F4D5_9EUKA</name>
<reference evidence="1 2" key="1">
    <citation type="submission" date="2011-02" db="EMBL/GenBank/DDBJ databases">
        <title>The Genome Sequence of Sphaeroforma arctica JP610.</title>
        <authorList>
            <consortium name="The Broad Institute Genome Sequencing Platform"/>
            <person name="Russ C."/>
            <person name="Cuomo C."/>
            <person name="Young S.K."/>
            <person name="Zeng Q."/>
            <person name="Gargeya S."/>
            <person name="Alvarado L."/>
            <person name="Berlin A."/>
            <person name="Chapman S.B."/>
            <person name="Chen Z."/>
            <person name="Freedman E."/>
            <person name="Gellesch M."/>
            <person name="Goldberg J."/>
            <person name="Griggs A."/>
            <person name="Gujja S."/>
            <person name="Heilman E."/>
            <person name="Heiman D."/>
            <person name="Howarth C."/>
            <person name="Mehta T."/>
            <person name="Neiman D."/>
            <person name="Pearson M."/>
            <person name="Roberts A."/>
            <person name="Saif S."/>
            <person name="Shea T."/>
            <person name="Shenoy N."/>
            <person name="Sisk P."/>
            <person name="Stolte C."/>
            <person name="Sykes S."/>
            <person name="White J."/>
            <person name="Yandava C."/>
            <person name="Burger G."/>
            <person name="Gray M.W."/>
            <person name="Holland P.W.H."/>
            <person name="King N."/>
            <person name="Lang F.B.F."/>
            <person name="Roger A.J."/>
            <person name="Ruiz-Trillo I."/>
            <person name="Haas B."/>
            <person name="Nusbaum C."/>
            <person name="Birren B."/>
        </authorList>
    </citation>
    <scope>NUCLEOTIDE SEQUENCE [LARGE SCALE GENOMIC DNA]</scope>
    <source>
        <strain evidence="1 2">JP610</strain>
    </source>
</reference>
<evidence type="ECO:0000313" key="2">
    <source>
        <dbReference type="Proteomes" id="UP000054560"/>
    </source>
</evidence>
<dbReference type="GeneID" id="25916422"/>
<feature type="non-terminal residue" evidence="1">
    <location>
        <position position="73"/>
    </location>
</feature>
<sequence length="73" mass="8409">QDIQNLAVAIQETQANIPDRGELQHTLDQSANELIVWEDKLAQLKADTEYELRGLLAKRETLDEDGMELEQFR</sequence>
<dbReference type="Proteomes" id="UP000054560">
    <property type="component" value="Unassembled WGS sequence"/>
</dbReference>
<dbReference type="AlphaFoldDB" id="A0A0L0F4D5"/>
<proteinExistence type="predicted"/>